<organism evidence="1 2">
    <name type="scientific">Denitromonas halophila</name>
    <dbReference type="NCBI Taxonomy" id="1629404"/>
    <lineage>
        <taxon>Bacteria</taxon>
        <taxon>Pseudomonadati</taxon>
        <taxon>Pseudomonadota</taxon>
        <taxon>Betaproteobacteria</taxon>
        <taxon>Rhodocyclales</taxon>
        <taxon>Zoogloeaceae</taxon>
        <taxon>Denitromonas</taxon>
    </lineage>
</organism>
<dbReference type="OrthoDB" id="9812088at2"/>
<keyword evidence="2" id="KW-1185">Reference proteome</keyword>
<dbReference type="InterPro" id="IPR009752">
    <property type="entry name" value="Phage_Mu_GpJ"/>
</dbReference>
<dbReference type="AlphaFoldDB" id="A0A557QYB1"/>
<proteinExistence type="predicted"/>
<dbReference type="EMBL" id="VMNK01000006">
    <property type="protein sequence ID" value="TVO57889.1"/>
    <property type="molecule type" value="Genomic_DNA"/>
</dbReference>
<dbReference type="Pfam" id="PF07030">
    <property type="entry name" value="Phage_Mu_Gp36"/>
    <property type="match status" value="1"/>
</dbReference>
<comment type="caution">
    <text evidence="1">The sequence shown here is derived from an EMBL/GenBank/DDBJ whole genome shotgun (WGS) entry which is preliminary data.</text>
</comment>
<sequence length="131" mass="13779">MISRFGESEVVMLSDRTDAGAIDDAILDDALVGADAEIDAYLSGRYTTPVAASRMLQDIACDITRYRLCGGPTPVTEEIRARYKDAIGFLSRVADGRANLGGAADAGEQAEHLVEISTGAKLFGRGKGGLV</sequence>
<evidence type="ECO:0000313" key="2">
    <source>
        <dbReference type="Proteomes" id="UP000319502"/>
    </source>
</evidence>
<name>A0A557QYB1_9RHOO</name>
<accession>A0A557QYB1</accession>
<reference evidence="1 2" key="1">
    <citation type="submission" date="2019-07" db="EMBL/GenBank/DDBJ databases">
        <title>The pathways for chlorine oxyanion respiration interact through the shared metabolite chlorate.</title>
        <authorList>
            <person name="Barnum T.P."/>
            <person name="Cheng Y."/>
            <person name="Hill K.A."/>
            <person name="Lucas L.N."/>
            <person name="Carlson H.K."/>
            <person name="Coates J.D."/>
        </authorList>
    </citation>
    <scope>NUCLEOTIDE SEQUENCE [LARGE SCALE GENOMIC DNA]</scope>
    <source>
        <strain evidence="1 2">SFB-3</strain>
    </source>
</reference>
<gene>
    <name evidence="1" type="ORF">FHP91_07575</name>
</gene>
<protein>
    <submittedName>
        <fullName evidence="1">DUF1320 domain-containing protein</fullName>
    </submittedName>
</protein>
<evidence type="ECO:0000313" key="1">
    <source>
        <dbReference type="EMBL" id="TVO57889.1"/>
    </source>
</evidence>
<dbReference type="Proteomes" id="UP000319502">
    <property type="component" value="Unassembled WGS sequence"/>
</dbReference>